<feature type="chain" id="PRO_5022182186" evidence="2">
    <location>
        <begin position="29"/>
        <end position="250"/>
    </location>
</feature>
<dbReference type="GO" id="GO:0016787">
    <property type="term" value="F:hydrolase activity"/>
    <property type="evidence" value="ECO:0007669"/>
    <property type="project" value="InterPro"/>
</dbReference>
<dbReference type="SUPFAM" id="SSF53474">
    <property type="entry name" value="alpha/beta-Hydrolases"/>
    <property type="match status" value="1"/>
</dbReference>
<feature type="domain" description="Dienelactone hydrolase" evidence="3">
    <location>
        <begin position="124"/>
        <end position="228"/>
    </location>
</feature>
<evidence type="ECO:0000313" key="4">
    <source>
        <dbReference type="EMBL" id="QDU28134.1"/>
    </source>
</evidence>
<dbReference type="InterPro" id="IPR050955">
    <property type="entry name" value="Plant_Biomass_Hydrol_Est"/>
</dbReference>
<dbReference type="EMBL" id="CP036274">
    <property type="protein sequence ID" value="QDU28134.1"/>
    <property type="molecule type" value="Genomic_DNA"/>
</dbReference>
<protein>
    <submittedName>
        <fullName evidence="4">Prolyl oligopeptidase family protein</fullName>
    </submittedName>
</protein>
<dbReference type="InterPro" id="IPR029058">
    <property type="entry name" value="AB_hydrolase_fold"/>
</dbReference>
<proteinExistence type="predicted"/>
<dbReference type="AlphaFoldDB" id="A0A517YD20"/>
<sequence precursor="true">MSTHLIVRVAAAILLTVVLVSGWSGATADEPKAGEQVKQQFTTKDADGNETTLHYWLYLPAKHDGKTKLPLLMFLHGSGERGDDLEVVKKHGPPKICTTEKDWAYITVSPQCPKDKRWDATTLAKLVDHVAAQQQADEKRLYITGLSMGGSGSWALATNYPDKFAAAVPMCGRGDAALAEKLIKLPIWVFHGAKDVGSPVALSETMVEAIKKAGGEKVKLTIDPDAGHDCWTTAYGKPELYQWLLEQKRP</sequence>
<reference evidence="4 5" key="1">
    <citation type="submission" date="2019-02" db="EMBL/GenBank/DDBJ databases">
        <title>Deep-cultivation of Planctomycetes and their phenomic and genomic characterization uncovers novel biology.</title>
        <authorList>
            <person name="Wiegand S."/>
            <person name="Jogler M."/>
            <person name="Boedeker C."/>
            <person name="Pinto D."/>
            <person name="Vollmers J."/>
            <person name="Rivas-Marin E."/>
            <person name="Kohn T."/>
            <person name="Peeters S.H."/>
            <person name="Heuer A."/>
            <person name="Rast P."/>
            <person name="Oberbeckmann S."/>
            <person name="Bunk B."/>
            <person name="Jeske O."/>
            <person name="Meyerdierks A."/>
            <person name="Storesund J.E."/>
            <person name="Kallscheuer N."/>
            <person name="Luecker S."/>
            <person name="Lage O.M."/>
            <person name="Pohl T."/>
            <person name="Merkel B.J."/>
            <person name="Hornburger P."/>
            <person name="Mueller R.-W."/>
            <person name="Bruemmer F."/>
            <person name="Labrenz M."/>
            <person name="Spormann A.M."/>
            <person name="Op den Camp H."/>
            <person name="Overmann J."/>
            <person name="Amann R."/>
            <person name="Jetten M.S.M."/>
            <person name="Mascher T."/>
            <person name="Medema M.H."/>
            <person name="Devos D.P."/>
            <person name="Kaster A.-K."/>
            <person name="Ovreas L."/>
            <person name="Rohde M."/>
            <person name="Galperin M.Y."/>
            <person name="Jogler C."/>
        </authorList>
    </citation>
    <scope>NUCLEOTIDE SEQUENCE [LARGE SCALE GENOMIC DNA]</scope>
    <source>
        <strain evidence="4 5">ETA_A8</strain>
    </source>
</reference>
<feature type="signal peptide" evidence="2">
    <location>
        <begin position="1"/>
        <end position="28"/>
    </location>
</feature>
<gene>
    <name evidence="4" type="ORF">ETAA8_32340</name>
</gene>
<evidence type="ECO:0000256" key="2">
    <source>
        <dbReference type="SAM" id="SignalP"/>
    </source>
</evidence>
<keyword evidence="5" id="KW-1185">Reference proteome</keyword>
<dbReference type="PANTHER" id="PTHR43037:SF1">
    <property type="entry name" value="BLL1128 PROTEIN"/>
    <property type="match status" value="1"/>
</dbReference>
<dbReference type="Gene3D" id="3.40.50.1820">
    <property type="entry name" value="alpha/beta hydrolase"/>
    <property type="match status" value="1"/>
</dbReference>
<dbReference type="OrthoDB" id="9764953at2"/>
<evidence type="ECO:0000313" key="5">
    <source>
        <dbReference type="Proteomes" id="UP000315017"/>
    </source>
</evidence>
<evidence type="ECO:0000256" key="1">
    <source>
        <dbReference type="ARBA" id="ARBA00022729"/>
    </source>
</evidence>
<dbReference type="PANTHER" id="PTHR43037">
    <property type="entry name" value="UNNAMED PRODUCT-RELATED"/>
    <property type="match status" value="1"/>
</dbReference>
<accession>A0A517YD20</accession>
<dbReference type="KEGG" id="aagg:ETAA8_32340"/>
<dbReference type="Pfam" id="PF01738">
    <property type="entry name" value="DLH"/>
    <property type="match status" value="1"/>
</dbReference>
<dbReference type="InterPro" id="IPR002925">
    <property type="entry name" value="Dienelactn_hydro"/>
</dbReference>
<keyword evidence="1 2" id="KW-0732">Signal</keyword>
<dbReference type="RefSeq" id="WP_145089918.1">
    <property type="nucleotide sequence ID" value="NZ_CP036274.1"/>
</dbReference>
<evidence type="ECO:0000259" key="3">
    <source>
        <dbReference type="Pfam" id="PF01738"/>
    </source>
</evidence>
<dbReference type="Proteomes" id="UP000315017">
    <property type="component" value="Chromosome"/>
</dbReference>
<name>A0A517YD20_9BACT</name>
<organism evidence="4 5">
    <name type="scientific">Anatilimnocola aggregata</name>
    <dbReference type="NCBI Taxonomy" id="2528021"/>
    <lineage>
        <taxon>Bacteria</taxon>
        <taxon>Pseudomonadati</taxon>
        <taxon>Planctomycetota</taxon>
        <taxon>Planctomycetia</taxon>
        <taxon>Pirellulales</taxon>
        <taxon>Pirellulaceae</taxon>
        <taxon>Anatilimnocola</taxon>
    </lineage>
</organism>